<evidence type="ECO:0000313" key="2">
    <source>
        <dbReference type="Proteomes" id="UP001597362"/>
    </source>
</evidence>
<reference evidence="2" key="1">
    <citation type="journal article" date="2019" name="Int. J. Syst. Evol. Microbiol.">
        <title>The Global Catalogue of Microorganisms (GCM) 10K type strain sequencing project: providing services to taxonomists for standard genome sequencing and annotation.</title>
        <authorList>
            <consortium name="The Broad Institute Genomics Platform"/>
            <consortium name="The Broad Institute Genome Sequencing Center for Infectious Disease"/>
            <person name="Wu L."/>
            <person name="Ma J."/>
        </authorList>
    </citation>
    <scope>NUCLEOTIDE SEQUENCE [LARGE SCALE GENOMIC DNA]</scope>
    <source>
        <strain evidence="2">GH52</strain>
    </source>
</reference>
<comment type="caution">
    <text evidence="1">The sequence shown here is derived from an EMBL/GenBank/DDBJ whole genome shotgun (WGS) entry which is preliminary data.</text>
</comment>
<sequence length="158" mass="18644">MTNMYKRPTRAQALHEDTVYELAKQFELRGFRVLADHPEWVGIPFNVENYRPDIIALRQYSNSNRVVESYLIEIETNDSYRTRHAIDQISALNKKGSEGITVYWVIVCRLISFLTIEKDKALSLLRRYELHYVQLAHFDPISKKFEVHSRIFHEGGEE</sequence>
<dbReference type="Proteomes" id="UP001597362">
    <property type="component" value="Unassembled WGS sequence"/>
</dbReference>
<name>A0ABW4YEV3_9BACL</name>
<gene>
    <name evidence="1" type="ORF">ACFSJH_00605</name>
</gene>
<organism evidence="1 2">
    <name type="scientific">Paenibacillus yanchengensis</name>
    <dbReference type="NCBI Taxonomy" id="2035833"/>
    <lineage>
        <taxon>Bacteria</taxon>
        <taxon>Bacillati</taxon>
        <taxon>Bacillota</taxon>
        <taxon>Bacilli</taxon>
        <taxon>Bacillales</taxon>
        <taxon>Paenibacillaceae</taxon>
        <taxon>Paenibacillus</taxon>
    </lineage>
</organism>
<keyword evidence="2" id="KW-1185">Reference proteome</keyword>
<protein>
    <submittedName>
        <fullName evidence="1">Uncharacterized protein</fullName>
    </submittedName>
</protein>
<evidence type="ECO:0000313" key="1">
    <source>
        <dbReference type="EMBL" id="MFD2114256.1"/>
    </source>
</evidence>
<accession>A0ABW4YEV3</accession>
<dbReference type="EMBL" id="JBHUHO010000002">
    <property type="protein sequence ID" value="MFD2114256.1"/>
    <property type="molecule type" value="Genomic_DNA"/>
</dbReference>
<proteinExistence type="predicted"/>
<dbReference type="RefSeq" id="WP_377769228.1">
    <property type="nucleotide sequence ID" value="NZ_JBHUHO010000002.1"/>
</dbReference>